<dbReference type="EMBL" id="GGEC01069625">
    <property type="protein sequence ID" value="MBX50109.1"/>
    <property type="molecule type" value="Transcribed_RNA"/>
</dbReference>
<proteinExistence type="predicted"/>
<evidence type="ECO:0000256" key="1">
    <source>
        <dbReference type="SAM" id="MobiDB-lite"/>
    </source>
</evidence>
<feature type="region of interest" description="Disordered" evidence="1">
    <location>
        <begin position="1"/>
        <end position="30"/>
    </location>
</feature>
<feature type="compositionally biased region" description="Basic and acidic residues" evidence="1">
    <location>
        <begin position="1"/>
        <end position="18"/>
    </location>
</feature>
<accession>A0A2P2P608</accession>
<protein>
    <submittedName>
        <fullName evidence="2">Uncharacterized protein</fullName>
    </submittedName>
</protein>
<evidence type="ECO:0000313" key="2">
    <source>
        <dbReference type="EMBL" id="MBX50109.1"/>
    </source>
</evidence>
<reference evidence="2" key="1">
    <citation type="submission" date="2018-02" db="EMBL/GenBank/DDBJ databases">
        <title>Rhizophora mucronata_Transcriptome.</title>
        <authorList>
            <person name="Meera S.P."/>
            <person name="Sreeshan A."/>
            <person name="Augustine A."/>
        </authorList>
    </citation>
    <scope>NUCLEOTIDE SEQUENCE</scope>
    <source>
        <tissue evidence="2">Leaf</tissue>
    </source>
</reference>
<dbReference type="AlphaFoldDB" id="A0A2P2P608"/>
<sequence>MQDNLAVDRTKGWEHKDNSLSCVPQKPQEY</sequence>
<organism evidence="2">
    <name type="scientific">Rhizophora mucronata</name>
    <name type="common">Asiatic mangrove</name>
    <dbReference type="NCBI Taxonomy" id="61149"/>
    <lineage>
        <taxon>Eukaryota</taxon>
        <taxon>Viridiplantae</taxon>
        <taxon>Streptophyta</taxon>
        <taxon>Embryophyta</taxon>
        <taxon>Tracheophyta</taxon>
        <taxon>Spermatophyta</taxon>
        <taxon>Magnoliopsida</taxon>
        <taxon>eudicotyledons</taxon>
        <taxon>Gunneridae</taxon>
        <taxon>Pentapetalae</taxon>
        <taxon>rosids</taxon>
        <taxon>fabids</taxon>
        <taxon>Malpighiales</taxon>
        <taxon>Rhizophoraceae</taxon>
        <taxon>Rhizophora</taxon>
    </lineage>
</organism>
<name>A0A2P2P608_RHIMU</name>